<feature type="chain" id="PRO_5040428496" description="Secreted protein" evidence="1">
    <location>
        <begin position="18"/>
        <end position="159"/>
    </location>
</feature>
<evidence type="ECO:0000313" key="2">
    <source>
        <dbReference type="EMBL" id="KAF9459503.1"/>
    </source>
</evidence>
<name>A0A9P6CG16_9AGAR</name>
<sequence length="159" mass="17200">MRLSVISLLAFIVSSSAIPGPIPGIFVPMKPPAFYTRLLYPFLFRNSDYVGAFLGPVLKLTLGDNILEFLDKTADRLCISAGNDGGVCQEALEALYQLGIAYTPAGQSTKFRKLIAVLCIAPDTQPPIGTCQALLETCDCVANRLLQVKDVECTNNTKE</sequence>
<keyword evidence="3" id="KW-1185">Reference proteome</keyword>
<keyword evidence="1" id="KW-0732">Signal</keyword>
<feature type="signal peptide" evidence="1">
    <location>
        <begin position="1"/>
        <end position="17"/>
    </location>
</feature>
<dbReference type="Proteomes" id="UP000807353">
    <property type="component" value="Unassembled WGS sequence"/>
</dbReference>
<dbReference type="AlphaFoldDB" id="A0A9P6CG16"/>
<gene>
    <name evidence="2" type="ORF">BDZ94DRAFT_1008436</name>
</gene>
<protein>
    <recommendedName>
        <fullName evidence="4">Secreted protein</fullName>
    </recommendedName>
</protein>
<reference evidence="2" key="1">
    <citation type="submission" date="2020-11" db="EMBL/GenBank/DDBJ databases">
        <authorList>
            <consortium name="DOE Joint Genome Institute"/>
            <person name="Ahrendt S."/>
            <person name="Riley R."/>
            <person name="Andreopoulos W."/>
            <person name="Labutti K."/>
            <person name="Pangilinan J."/>
            <person name="Ruiz-Duenas F.J."/>
            <person name="Barrasa J.M."/>
            <person name="Sanchez-Garcia M."/>
            <person name="Camarero S."/>
            <person name="Miyauchi S."/>
            <person name="Serrano A."/>
            <person name="Linde D."/>
            <person name="Babiker R."/>
            <person name="Drula E."/>
            <person name="Ayuso-Fernandez I."/>
            <person name="Pacheco R."/>
            <person name="Padilla G."/>
            <person name="Ferreira P."/>
            <person name="Barriuso J."/>
            <person name="Kellner H."/>
            <person name="Castanera R."/>
            <person name="Alfaro M."/>
            <person name="Ramirez L."/>
            <person name="Pisabarro A.G."/>
            <person name="Kuo A."/>
            <person name="Tritt A."/>
            <person name="Lipzen A."/>
            <person name="He G."/>
            <person name="Yan M."/>
            <person name="Ng V."/>
            <person name="Cullen D."/>
            <person name="Martin F."/>
            <person name="Rosso M.-N."/>
            <person name="Henrissat B."/>
            <person name="Hibbett D."/>
            <person name="Martinez A.T."/>
            <person name="Grigoriev I.V."/>
        </authorList>
    </citation>
    <scope>NUCLEOTIDE SEQUENCE</scope>
    <source>
        <strain evidence="2">CBS 247.69</strain>
    </source>
</reference>
<dbReference type="OrthoDB" id="5208036at2759"/>
<evidence type="ECO:0000313" key="3">
    <source>
        <dbReference type="Proteomes" id="UP000807353"/>
    </source>
</evidence>
<evidence type="ECO:0008006" key="4">
    <source>
        <dbReference type="Google" id="ProtNLM"/>
    </source>
</evidence>
<comment type="caution">
    <text evidence="2">The sequence shown here is derived from an EMBL/GenBank/DDBJ whole genome shotgun (WGS) entry which is preliminary data.</text>
</comment>
<accession>A0A9P6CG16</accession>
<organism evidence="2 3">
    <name type="scientific">Collybia nuda</name>
    <dbReference type="NCBI Taxonomy" id="64659"/>
    <lineage>
        <taxon>Eukaryota</taxon>
        <taxon>Fungi</taxon>
        <taxon>Dikarya</taxon>
        <taxon>Basidiomycota</taxon>
        <taxon>Agaricomycotina</taxon>
        <taxon>Agaricomycetes</taxon>
        <taxon>Agaricomycetidae</taxon>
        <taxon>Agaricales</taxon>
        <taxon>Tricholomatineae</taxon>
        <taxon>Clitocybaceae</taxon>
        <taxon>Collybia</taxon>
    </lineage>
</organism>
<evidence type="ECO:0000256" key="1">
    <source>
        <dbReference type="SAM" id="SignalP"/>
    </source>
</evidence>
<proteinExistence type="predicted"/>
<dbReference type="EMBL" id="MU150315">
    <property type="protein sequence ID" value="KAF9459503.1"/>
    <property type="molecule type" value="Genomic_DNA"/>
</dbReference>